<evidence type="ECO:0000313" key="14">
    <source>
        <dbReference type="EMBL" id="UYP45963.1"/>
    </source>
</evidence>
<feature type="binding site" evidence="12">
    <location>
        <begin position="46"/>
        <end position="47"/>
    </location>
    <ligand>
        <name>FMN</name>
        <dbReference type="ChEBI" id="CHEBI:58210"/>
    </ligand>
</feature>
<dbReference type="EC" id="1.3.-.-" evidence="12"/>
<comment type="caution">
    <text evidence="12">Lacks conserved residue(s) required for the propagation of feature annotation.</text>
</comment>
<dbReference type="InterPro" id="IPR001295">
    <property type="entry name" value="Dihydroorotate_DH_CS"/>
</dbReference>
<evidence type="ECO:0000313" key="15">
    <source>
        <dbReference type="Proteomes" id="UP001208689"/>
    </source>
</evidence>
<evidence type="ECO:0000256" key="8">
    <source>
        <dbReference type="ARBA" id="ARBA00022643"/>
    </source>
</evidence>
<dbReference type="NCBIfam" id="NF005574">
    <property type="entry name" value="PRK07259.1"/>
    <property type="match status" value="1"/>
</dbReference>
<feature type="binding site" evidence="12">
    <location>
        <begin position="242"/>
        <end position="243"/>
    </location>
    <ligand>
        <name>FMN</name>
        <dbReference type="ChEBI" id="CHEBI:58210"/>
    </ligand>
</feature>
<gene>
    <name evidence="12" type="primary">pyrD</name>
    <name evidence="14" type="ORF">NEF87_002248</name>
</gene>
<evidence type="ECO:0000256" key="12">
    <source>
        <dbReference type="HAMAP-Rule" id="MF_00224"/>
    </source>
</evidence>
<comment type="pathway">
    <text evidence="3">Pyrimidine metabolism; UMP biosynthesis via de novo pathway; orotate from (S)-dihydroorotate (NAD(+) route): step 1/1.</text>
</comment>
<dbReference type="InterPro" id="IPR049622">
    <property type="entry name" value="Dihydroorotate_DH_I"/>
</dbReference>
<dbReference type="Gene3D" id="3.20.20.70">
    <property type="entry name" value="Aldolase class I"/>
    <property type="match status" value="1"/>
</dbReference>
<proteinExistence type="inferred from homology"/>
<comment type="cofactor">
    <cofactor evidence="12">
        <name>FMN</name>
        <dbReference type="ChEBI" id="CHEBI:58210"/>
    </cofactor>
    <text evidence="12">Binds 1 FMN per subunit.</text>
</comment>
<evidence type="ECO:0000256" key="5">
    <source>
        <dbReference type="ARBA" id="ARBA00011669"/>
    </source>
</evidence>
<keyword evidence="7 12" id="KW-0285">Flavoprotein</keyword>
<comment type="similarity">
    <text evidence="4 12">Belongs to the dihydroorotate dehydrogenase family. Type 1 subfamily.</text>
</comment>
<feature type="binding site" evidence="12">
    <location>
        <position position="46"/>
    </location>
    <ligand>
        <name>substrate</name>
    </ligand>
</feature>
<evidence type="ECO:0000256" key="11">
    <source>
        <dbReference type="ARBA" id="ARBA00048996"/>
    </source>
</evidence>
<feature type="binding site" evidence="12">
    <location>
        <begin position="191"/>
        <end position="192"/>
    </location>
    <ligand>
        <name>substrate</name>
    </ligand>
</feature>
<dbReference type="PIRSF" id="PIRSF000164">
    <property type="entry name" value="DHO_oxidase"/>
    <property type="match status" value="1"/>
</dbReference>
<accession>A0ABY6HRJ0</accession>
<dbReference type="InterPro" id="IPR005720">
    <property type="entry name" value="Dihydroorotate_DH_cat"/>
</dbReference>
<dbReference type="InterPro" id="IPR024920">
    <property type="entry name" value="Dihydroorotate_DH_1"/>
</dbReference>
<dbReference type="Proteomes" id="UP001208689">
    <property type="component" value="Chromosome"/>
</dbReference>
<feature type="binding site" evidence="12">
    <location>
        <begin position="264"/>
        <end position="265"/>
    </location>
    <ligand>
        <name>FMN</name>
        <dbReference type="ChEBI" id="CHEBI:58210"/>
    </ligand>
</feature>
<dbReference type="HAMAP" id="MF_00224">
    <property type="entry name" value="DHO_dh_type1"/>
    <property type="match status" value="1"/>
</dbReference>
<dbReference type="PANTHER" id="PTHR43073">
    <property type="entry name" value="DIHYDROPYRIMIDINE DEHYDROGENASE [NADP(+)]"/>
    <property type="match status" value="1"/>
</dbReference>
<feature type="binding site" evidence="12">
    <location>
        <position position="164"/>
    </location>
    <ligand>
        <name>FMN</name>
        <dbReference type="ChEBI" id="CHEBI:58210"/>
    </ligand>
</feature>
<organism evidence="14 15">
    <name type="scientific">Candidatus Lokiarchaeum ossiferum</name>
    <dbReference type="NCBI Taxonomy" id="2951803"/>
    <lineage>
        <taxon>Archaea</taxon>
        <taxon>Promethearchaeati</taxon>
        <taxon>Promethearchaeota</taxon>
        <taxon>Promethearchaeia</taxon>
        <taxon>Promethearchaeales</taxon>
        <taxon>Promethearchaeaceae</taxon>
        <taxon>Candidatus Lokiarchaeum</taxon>
    </lineage>
</organism>
<comment type="function">
    <text evidence="1">Catalyzes the conversion of dihydroorotate to orotate with NAD(+) as electron acceptor.</text>
</comment>
<feature type="binding site" evidence="12">
    <location>
        <position position="216"/>
    </location>
    <ligand>
        <name>FMN</name>
        <dbReference type="ChEBI" id="CHEBI:58210"/>
    </ligand>
</feature>
<evidence type="ECO:0000256" key="3">
    <source>
        <dbReference type="ARBA" id="ARBA00004715"/>
    </source>
</evidence>
<comment type="subunit">
    <text evidence="5">Heterotetramer of 2 PyrK and 2 PyrD type B subunits.</text>
</comment>
<evidence type="ECO:0000256" key="4">
    <source>
        <dbReference type="ARBA" id="ARBA00008008"/>
    </source>
</evidence>
<feature type="binding site" evidence="12">
    <location>
        <position position="128"/>
    </location>
    <ligand>
        <name>substrate</name>
    </ligand>
</feature>
<dbReference type="Pfam" id="PF01180">
    <property type="entry name" value="DHO_dh"/>
    <property type="match status" value="1"/>
</dbReference>
<dbReference type="GO" id="GO:0016491">
    <property type="term" value="F:oxidoreductase activity"/>
    <property type="evidence" value="ECO:0007669"/>
    <property type="project" value="UniProtKB-KW"/>
</dbReference>
<dbReference type="EMBL" id="CP104013">
    <property type="protein sequence ID" value="UYP45963.1"/>
    <property type="molecule type" value="Genomic_DNA"/>
</dbReference>
<dbReference type="InterPro" id="IPR012135">
    <property type="entry name" value="Dihydroorotate_DH_1_2"/>
</dbReference>
<dbReference type="CDD" id="cd04740">
    <property type="entry name" value="DHOD_1B_like"/>
    <property type="match status" value="1"/>
</dbReference>
<evidence type="ECO:0000256" key="6">
    <source>
        <dbReference type="ARBA" id="ARBA00022490"/>
    </source>
</evidence>
<evidence type="ECO:0000256" key="7">
    <source>
        <dbReference type="ARBA" id="ARBA00022630"/>
    </source>
</evidence>
<dbReference type="PANTHER" id="PTHR43073:SF2">
    <property type="entry name" value="DIHYDROPYRIMIDINE DEHYDROGENASE [NADP(+)]"/>
    <property type="match status" value="1"/>
</dbReference>
<evidence type="ECO:0000256" key="9">
    <source>
        <dbReference type="ARBA" id="ARBA00022975"/>
    </source>
</evidence>
<protein>
    <recommendedName>
        <fullName evidence="12">Dihydroorotate dehydrogenase</fullName>
        <shortName evidence="12">DHOD</shortName>
        <shortName evidence="12">DHODase</shortName>
        <shortName evidence="12">DHOdehase</shortName>
        <ecNumber evidence="12">1.3.-.-</ecNumber>
    </recommendedName>
</protein>
<dbReference type="InterPro" id="IPR033888">
    <property type="entry name" value="DHOD_1B"/>
</dbReference>
<evidence type="ECO:0000256" key="2">
    <source>
        <dbReference type="ARBA" id="ARBA00004496"/>
    </source>
</evidence>
<feature type="binding site" evidence="12">
    <location>
        <begin position="71"/>
        <end position="75"/>
    </location>
    <ligand>
        <name>substrate</name>
    </ligand>
</feature>
<keyword evidence="10 12" id="KW-0560">Oxidoreductase</keyword>
<dbReference type="NCBIfam" id="TIGR01037">
    <property type="entry name" value="pyrD_sub1_fam"/>
    <property type="match status" value="1"/>
</dbReference>
<keyword evidence="8 12" id="KW-0288">FMN</keyword>
<evidence type="ECO:0000259" key="13">
    <source>
        <dbReference type="Pfam" id="PF01180"/>
    </source>
</evidence>
<evidence type="ECO:0000256" key="10">
    <source>
        <dbReference type="ARBA" id="ARBA00023002"/>
    </source>
</evidence>
<feature type="binding site" evidence="12">
    <location>
        <position position="128"/>
    </location>
    <ligand>
        <name>FMN</name>
        <dbReference type="ChEBI" id="CHEBI:58210"/>
    </ligand>
</feature>
<reference evidence="14" key="1">
    <citation type="submission" date="2022-09" db="EMBL/GenBank/DDBJ databases">
        <title>Actin cytoskeleton and complex cell architecture in an #Asgard archaeon.</title>
        <authorList>
            <person name="Ponce Toledo R.I."/>
            <person name="Schleper C."/>
            <person name="Rodrigues Oliveira T."/>
            <person name="Wollweber F."/>
            <person name="Xu J."/>
            <person name="Rittmann S."/>
            <person name="Klingl A."/>
            <person name="Pilhofer M."/>
        </authorList>
    </citation>
    <scope>NUCLEOTIDE SEQUENCE</scope>
    <source>
        <strain evidence="14">B-35</strain>
    </source>
</reference>
<name>A0ABY6HRJ0_9ARCH</name>
<comment type="catalytic activity">
    <reaction evidence="12">
        <text>(S)-dihydroorotate + A = orotate + AH2</text>
        <dbReference type="Rhea" id="RHEA:18073"/>
        <dbReference type="ChEBI" id="CHEBI:13193"/>
        <dbReference type="ChEBI" id="CHEBI:17499"/>
        <dbReference type="ChEBI" id="CHEBI:30839"/>
        <dbReference type="ChEBI" id="CHEBI:30864"/>
    </reaction>
</comment>
<comment type="catalytic activity">
    <reaction evidence="11">
        <text>(S)-dihydroorotate + NAD(+) = orotate + NADH + H(+)</text>
        <dbReference type="Rhea" id="RHEA:13513"/>
        <dbReference type="ChEBI" id="CHEBI:15378"/>
        <dbReference type="ChEBI" id="CHEBI:30839"/>
        <dbReference type="ChEBI" id="CHEBI:30864"/>
        <dbReference type="ChEBI" id="CHEBI:57540"/>
        <dbReference type="ChEBI" id="CHEBI:57945"/>
        <dbReference type="EC" id="1.3.1.14"/>
    </reaction>
</comment>
<feature type="binding site" evidence="12">
    <location>
        <position position="22"/>
    </location>
    <ligand>
        <name>FMN</name>
        <dbReference type="ChEBI" id="CHEBI:58210"/>
    </ligand>
</feature>
<feature type="active site" description="Nucleophile" evidence="12">
    <location>
        <position position="131"/>
    </location>
</feature>
<dbReference type="PROSITE" id="PS00912">
    <property type="entry name" value="DHODEHASE_2"/>
    <property type="match status" value="1"/>
</dbReference>
<evidence type="ECO:0000256" key="1">
    <source>
        <dbReference type="ARBA" id="ARBA00003616"/>
    </source>
</evidence>
<sequence>MSKKLEFEIAGIKFPNPTILASGILGVAPSSMIRLSKAGIGGMTTKTVGPRPRIGYSNPSIIEIDDGTYLNSVGLANPGIEAFIPEIQEIKHTVSSPLIVSVFGDGPEGFAEIAKKAEQAGCDAIEINISCPHAEVASISLSVKLTKEFTRTVKEAVNIPVFAKLTPNIADIVPIAKAAEEAGADAIVVINTVRALALDYKTGRPLLSHGVGGLSGKAVRPIGVRVVYEIFPHIKIPIIGCGGVYTWKDVLEYVYAGATAVQIGSAFAEGSDIINSITSGLENFLEENQINNLQELRGKAHTFKDQLEAKPKECQ</sequence>
<feature type="binding site" evidence="12">
    <location>
        <position position="190"/>
    </location>
    <ligand>
        <name>FMN</name>
        <dbReference type="ChEBI" id="CHEBI:58210"/>
    </ligand>
</feature>
<dbReference type="InterPro" id="IPR013785">
    <property type="entry name" value="Aldolase_TIM"/>
</dbReference>
<comment type="subcellular location">
    <subcellularLocation>
        <location evidence="2 12">Cytoplasm</location>
    </subcellularLocation>
</comment>
<feature type="domain" description="Dihydroorotate dehydrogenase catalytic" evidence="13">
    <location>
        <begin position="5"/>
        <end position="285"/>
    </location>
</feature>
<keyword evidence="6 12" id="KW-0963">Cytoplasm</keyword>
<keyword evidence="9 12" id="KW-0665">Pyrimidine biosynthesis</keyword>
<keyword evidence="15" id="KW-1185">Reference proteome</keyword>
<dbReference type="SUPFAM" id="SSF51395">
    <property type="entry name" value="FMN-linked oxidoreductases"/>
    <property type="match status" value="1"/>
</dbReference>